<dbReference type="InterPro" id="IPR018200">
    <property type="entry name" value="USP_CS"/>
</dbReference>
<proteinExistence type="predicted"/>
<feature type="compositionally biased region" description="Polar residues" evidence="1">
    <location>
        <begin position="446"/>
        <end position="459"/>
    </location>
</feature>
<dbReference type="Pfam" id="PF00443">
    <property type="entry name" value="UCH"/>
    <property type="match status" value="1"/>
</dbReference>
<evidence type="ECO:0000313" key="4">
    <source>
        <dbReference type="Proteomes" id="UP000265180"/>
    </source>
</evidence>
<evidence type="ECO:0000256" key="1">
    <source>
        <dbReference type="SAM" id="MobiDB-lite"/>
    </source>
</evidence>
<dbReference type="PROSITE" id="PS50235">
    <property type="entry name" value="USP_3"/>
    <property type="match status" value="1"/>
</dbReference>
<dbReference type="SUPFAM" id="SSF54001">
    <property type="entry name" value="Cysteine proteinases"/>
    <property type="match status" value="1"/>
</dbReference>
<dbReference type="Ensembl" id="ENSORLT00020003864.1">
    <property type="protein sequence ID" value="ENSORLP00020006862.1"/>
    <property type="gene ID" value="ENSORLG00020007750.1"/>
</dbReference>
<dbReference type="InterPro" id="IPR050164">
    <property type="entry name" value="Peptidase_C19"/>
</dbReference>
<protein>
    <recommendedName>
        <fullName evidence="2">USP domain-containing protein</fullName>
    </recommendedName>
</protein>
<dbReference type="PANTHER" id="PTHR24006">
    <property type="entry name" value="UBIQUITIN CARBOXYL-TERMINAL HYDROLASE"/>
    <property type="match status" value="1"/>
</dbReference>
<dbReference type="InterPro" id="IPR028889">
    <property type="entry name" value="USP"/>
</dbReference>
<reference key="1">
    <citation type="journal article" date="2007" name="Nature">
        <title>The medaka draft genome and insights into vertebrate genome evolution.</title>
        <authorList>
            <person name="Kasahara M."/>
            <person name="Naruse K."/>
            <person name="Sasaki S."/>
            <person name="Nakatani Y."/>
            <person name="Qu W."/>
            <person name="Ahsan B."/>
            <person name="Yamada T."/>
            <person name="Nagayasu Y."/>
            <person name="Doi K."/>
            <person name="Kasai Y."/>
            <person name="Jindo T."/>
            <person name="Kobayashi D."/>
            <person name="Shimada A."/>
            <person name="Toyoda A."/>
            <person name="Kuroki Y."/>
            <person name="Fujiyama A."/>
            <person name="Sasaki T."/>
            <person name="Shimizu A."/>
            <person name="Asakawa S."/>
            <person name="Shimizu N."/>
            <person name="Hashimoto S."/>
            <person name="Yang J."/>
            <person name="Lee Y."/>
            <person name="Matsushima K."/>
            <person name="Sugano S."/>
            <person name="Sakaizumi M."/>
            <person name="Narita T."/>
            <person name="Ohishi K."/>
            <person name="Haga S."/>
            <person name="Ohta F."/>
            <person name="Nomoto H."/>
            <person name="Nogata K."/>
            <person name="Morishita T."/>
            <person name="Endo T."/>
            <person name="Shin-I T."/>
            <person name="Takeda H."/>
            <person name="Morishita S."/>
            <person name="Kohara Y."/>
        </authorList>
    </citation>
    <scope>NUCLEOTIDE SEQUENCE [LARGE SCALE GENOMIC DNA]</scope>
    <source>
        <strain>Hd-rR</strain>
    </source>
</reference>
<dbReference type="InterPro" id="IPR001394">
    <property type="entry name" value="Peptidase_C19_UCH"/>
</dbReference>
<dbReference type="PROSITE" id="PS00973">
    <property type="entry name" value="USP_2"/>
    <property type="match status" value="1"/>
</dbReference>
<dbReference type="Ensembl" id="ENSORLT00020003840.1">
    <property type="protein sequence ID" value="ENSORLP00020025671.1"/>
    <property type="gene ID" value="ENSORLG00020007750.1"/>
</dbReference>
<dbReference type="GO" id="GO:0004843">
    <property type="term" value="F:cysteine-type deubiquitinase activity"/>
    <property type="evidence" value="ECO:0007669"/>
    <property type="project" value="InterPro"/>
</dbReference>
<evidence type="ECO:0000259" key="2">
    <source>
        <dbReference type="PROSITE" id="PS50235"/>
    </source>
</evidence>
<organism evidence="3 4">
    <name type="scientific">Oryzias latipes</name>
    <name type="common">Japanese rice fish</name>
    <name type="synonym">Japanese killifish</name>
    <dbReference type="NCBI Taxonomy" id="8090"/>
    <lineage>
        <taxon>Eukaryota</taxon>
        <taxon>Metazoa</taxon>
        <taxon>Chordata</taxon>
        <taxon>Craniata</taxon>
        <taxon>Vertebrata</taxon>
        <taxon>Euteleostomi</taxon>
        <taxon>Actinopterygii</taxon>
        <taxon>Neopterygii</taxon>
        <taxon>Teleostei</taxon>
        <taxon>Neoteleostei</taxon>
        <taxon>Acanthomorphata</taxon>
        <taxon>Ovalentaria</taxon>
        <taxon>Atherinomorphae</taxon>
        <taxon>Beloniformes</taxon>
        <taxon>Adrianichthyidae</taxon>
        <taxon>Oryziinae</taxon>
        <taxon>Oryzias</taxon>
    </lineage>
</organism>
<reference evidence="3" key="3">
    <citation type="submission" date="2025-05" db="UniProtKB">
        <authorList>
            <consortium name="Ensembl"/>
        </authorList>
    </citation>
    <scope>IDENTIFICATION</scope>
    <source>
        <strain evidence="3">HNI</strain>
    </source>
</reference>
<reference evidence="3 4" key="2">
    <citation type="submission" date="2017-04" db="EMBL/GenBank/DDBJ databases">
        <title>CpG methylation of centromeres and impact of large insertions on vertebrate speciation.</title>
        <authorList>
            <person name="Ichikawa K."/>
            <person name="Yoshimura J."/>
            <person name="Morishita S."/>
        </authorList>
    </citation>
    <scope>NUCLEOTIDE SEQUENCE</scope>
    <source>
        <strain evidence="3 4">HNI</strain>
    </source>
</reference>
<dbReference type="PANTHER" id="PTHR24006:SF899">
    <property type="entry name" value="UBIQUITIN CARBOXYL-TERMINAL HYDROLASE"/>
    <property type="match status" value="1"/>
</dbReference>
<dbReference type="InterPro" id="IPR038765">
    <property type="entry name" value="Papain-like_cys_pep_sf"/>
</dbReference>
<feature type="domain" description="USP" evidence="2">
    <location>
        <begin position="22"/>
        <end position="300"/>
    </location>
</feature>
<feature type="compositionally biased region" description="Basic and acidic residues" evidence="1">
    <location>
        <begin position="505"/>
        <end position="518"/>
    </location>
</feature>
<dbReference type="Proteomes" id="UP000265180">
    <property type="component" value="Chromosome 18"/>
</dbReference>
<dbReference type="Gene3D" id="3.90.70.10">
    <property type="entry name" value="Cysteine proteinases"/>
    <property type="match status" value="1"/>
</dbReference>
<feature type="compositionally biased region" description="Basic and acidic residues" evidence="1">
    <location>
        <begin position="474"/>
        <end position="497"/>
    </location>
</feature>
<evidence type="ECO:0000313" key="3">
    <source>
        <dbReference type="Ensembl" id="ENSORLP00020006862.1"/>
    </source>
</evidence>
<feature type="region of interest" description="Disordered" evidence="1">
    <location>
        <begin position="412"/>
        <end position="518"/>
    </location>
</feature>
<sequence>MDRLVVKKFREKLENLSISDYQGLDSPGLTCYLNCVLQVLFWTEEFREAVKRCSGNNSTSIDPLLKELFENLEKKRPQTHKITKILGIRDVYEQRDAAEYFEKILCHTSPEASKIFKGELNHKTTCHGCKKSSDSKSFFWILPLAVKDYNHKTYNVQQGLEGFFKVQKVSGENQLYCNSCNQKQDADLECEVTQSPEALTLLLKRFTFDSKHKCYVKLQCTADVAQTVDVANCRYDLYAVVDHFGDLTGGHYTADIKSFETGSWYCFNDRSVKNVDSKYFINGENTLRSHTAYLLMYMKASGCPYMTDDGDPRTDEGWERDEQTFANFPPLSSGNCSGGDDRLLKEEQFNQGAAMGMQHPDINQRGAEAESVGLITDRLHAERHFETNRKGQIQKGVIRNVEPETYVPVCSPARARKDPAPPAFTSNHREVTTAAKSKGKAVKPQTYFNSMNLNPSVSPSKRRSNSVYAITHPTESRGSPDVDRRSRSSNRNQEKTQRAVSANSRLERRQRTPKEPWK</sequence>
<name>A0A3P9KE92_ORYLA</name>
<accession>A0A3P9KE92</accession>
<dbReference type="GO" id="GO:0016579">
    <property type="term" value="P:protein deubiquitination"/>
    <property type="evidence" value="ECO:0007669"/>
    <property type="project" value="InterPro"/>
</dbReference>
<dbReference type="AlphaFoldDB" id="A0A3P9KE92"/>